<feature type="transmembrane region" description="Helical" evidence="2">
    <location>
        <begin position="248"/>
        <end position="269"/>
    </location>
</feature>
<feature type="transmembrane region" description="Helical" evidence="2">
    <location>
        <begin position="889"/>
        <end position="906"/>
    </location>
</feature>
<accession>A0A1S8CZA8</accession>
<feature type="transmembrane region" description="Helical" evidence="2">
    <location>
        <begin position="818"/>
        <end position="841"/>
    </location>
</feature>
<feature type="transmembrane region" description="Helical" evidence="2">
    <location>
        <begin position="861"/>
        <end position="882"/>
    </location>
</feature>
<keyword evidence="2" id="KW-0812">Transmembrane</keyword>
<dbReference type="Proteomes" id="UP000192132">
    <property type="component" value="Unassembled WGS sequence"/>
</dbReference>
<feature type="transmembrane region" description="Helical" evidence="2">
    <location>
        <begin position="787"/>
        <end position="811"/>
    </location>
</feature>
<feature type="transmembrane region" description="Helical" evidence="2">
    <location>
        <begin position="640"/>
        <end position="661"/>
    </location>
</feature>
<feature type="transmembrane region" description="Helical" evidence="2">
    <location>
        <begin position="440"/>
        <end position="459"/>
    </location>
</feature>
<feature type="region of interest" description="Disordered" evidence="1">
    <location>
        <begin position="103"/>
        <end position="138"/>
    </location>
</feature>
<feature type="transmembrane region" description="Helical" evidence="2">
    <location>
        <begin position="730"/>
        <end position="750"/>
    </location>
</feature>
<dbReference type="AlphaFoldDB" id="A0A1S8CZA8"/>
<feature type="transmembrane region" description="Helical" evidence="2">
    <location>
        <begin position="616"/>
        <end position="634"/>
    </location>
</feature>
<feature type="transmembrane region" description="Helical" evidence="2">
    <location>
        <begin position="411"/>
        <end position="428"/>
    </location>
</feature>
<organism evidence="3 4">
    <name type="scientific">Alkanindiges hydrocarboniclasticus</name>
    <dbReference type="NCBI Taxonomy" id="1907941"/>
    <lineage>
        <taxon>Bacteria</taxon>
        <taxon>Pseudomonadati</taxon>
        <taxon>Pseudomonadota</taxon>
        <taxon>Gammaproteobacteria</taxon>
        <taxon>Moraxellales</taxon>
        <taxon>Moraxellaceae</taxon>
        <taxon>Alkanindiges</taxon>
    </lineage>
</organism>
<evidence type="ECO:0000256" key="1">
    <source>
        <dbReference type="SAM" id="MobiDB-lite"/>
    </source>
</evidence>
<feature type="transmembrane region" description="Helical" evidence="2">
    <location>
        <begin position="222"/>
        <end position="242"/>
    </location>
</feature>
<evidence type="ECO:0000313" key="4">
    <source>
        <dbReference type="Proteomes" id="UP000192132"/>
    </source>
</evidence>
<feature type="transmembrane region" description="Helical" evidence="2">
    <location>
        <begin position="706"/>
        <end position="724"/>
    </location>
</feature>
<feature type="transmembrane region" description="Helical" evidence="2">
    <location>
        <begin position="494"/>
        <end position="511"/>
    </location>
</feature>
<dbReference type="InterPro" id="IPR014600">
    <property type="entry name" value="UCP035905_mem"/>
</dbReference>
<dbReference type="RefSeq" id="WP_076876936.1">
    <property type="nucleotide sequence ID" value="NZ_MLCN01000004.1"/>
</dbReference>
<dbReference type="EMBL" id="MLCN01000004">
    <property type="protein sequence ID" value="ONG41998.1"/>
    <property type="molecule type" value="Genomic_DNA"/>
</dbReference>
<dbReference type="PANTHER" id="PTHR38434">
    <property type="entry name" value="BLL2549 PROTEIN"/>
    <property type="match status" value="1"/>
</dbReference>
<feature type="transmembrane region" description="Helical" evidence="2">
    <location>
        <begin position="547"/>
        <end position="570"/>
    </location>
</feature>
<sequence>MFHLSFWAIVVFVLPLVLAIVALLNSLKTQRQLDKDIGRLEQLLKSTIQQSSAYQQASSASAQTASYPHPSTSSDDNLSELLSPASQVPVELALAAQTSAIEPPDTNSLGLPDTAPVTSPAKAAWPQAQATPARPHSRLLEPDEQSLNIVTSIWHSFLQWFKGGNAIVRVGVIVLLVGVILLLRLANDLLTIPIELRLGAVAMGGVALTLIGLKLRQKRRSYAMSIQGAGLAIVYFTLFAAFRMYEVLPASLTFGLLAILAIVSAALALMQNALPLALLAFGGGFLAPLLTSTGSNNLVGLFSYYLLLNVALAWMAHYKIWKVLNVLGAAMTFGVAGYVGWNSYEESMRWPLEGLLLAHLALYLFIVVRYSQQLAAVQPSDSVSIAPVDSSLLFGVPLMGFALQAGLLRDIPYALALSSAVLSGLYLALGYKLFYQNKKLVLLTEGVLALGIGFMALVIPLALDAQWTAVGWSVQGAALVWLGKRQNRIWSIRFGILLEGLSTLALLWLAFNGKDMLLPLVIYSVCLLICALLVRRPDQRVMSLVNLPLNLLQPAFLMLLWAFAASQITLNELEQWSMGHQFYWPLHLLQFSLYPLIFIFLAILASWRFYWPQLTLLIKLILAALTLHAAVIWIDYGRLFNHRLLLWLTIIGYTAFGLLAIQRISSQITKAAAQPLQLQEPSGSGPQVQLQSQRHGQPLSSRFEQAVWVLGLLVYGSVLLQVYWIQQPMVAMIILPLAFMAALLLVNTSILRIDPQLLRHDLSIPVSVALFGWIMGANWLSSGQIGGLPYIPVLNLLDICLIMAGLVIYRLMSNLPQAIVKVAQAALGIAAFFSLTSLIIRTLHEWAATPLWENGAWQVDLVQTSLTIIWTLCALLLTGLASRYGWRQVWLAGIALLAVVVIKLLLVDLSNVAAIARIVSFIGAGLIMLLIGYIAPLPPVKVPEPSALPPGSKDR</sequence>
<feature type="transmembrane region" description="Helical" evidence="2">
    <location>
        <begin position="350"/>
        <end position="371"/>
    </location>
</feature>
<dbReference type="SUPFAM" id="SSF103473">
    <property type="entry name" value="MFS general substrate transporter"/>
    <property type="match status" value="1"/>
</dbReference>
<feature type="transmembrane region" description="Helical" evidence="2">
    <location>
        <begin position="323"/>
        <end position="344"/>
    </location>
</feature>
<dbReference type="STRING" id="1907941.BKE30_01650"/>
<dbReference type="Pfam" id="PF10101">
    <property type="entry name" value="DUF2339"/>
    <property type="match status" value="1"/>
</dbReference>
<dbReference type="InterPro" id="IPR036259">
    <property type="entry name" value="MFS_trans_sf"/>
</dbReference>
<evidence type="ECO:0008006" key="5">
    <source>
        <dbReference type="Google" id="ProtNLM"/>
    </source>
</evidence>
<dbReference type="PIRSF" id="PIRSF035905">
    <property type="entry name" value="UCP035905_mp"/>
    <property type="match status" value="1"/>
</dbReference>
<evidence type="ECO:0000313" key="3">
    <source>
        <dbReference type="EMBL" id="ONG41998.1"/>
    </source>
</evidence>
<feature type="transmembrane region" description="Helical" evidence="2">
    <location>
        <begin position="465"/>
        <end position="482"/>
    </location>
</feature>
<comment type="caution">
    <text evidence="3">The sequence shown here is derived from an EMBL/GenBank/DDBJ whole genome shotgun (WGS) entry which is preliminary data.</text>
</comment>
<evidence type="ECO:0000256" key="2">
    <source>
        <dbReference type="SAM" id="Phobius"/>
    </source>
</evidence>
<gene>
    <name evidence="3" type="ORF">BKE30_01650</name>
</gene>
<dbReference type="PANTHER" id="PTHR38434:SF1">
    <property type="entry name" value="BLL2549 PROTEIN"/>
    <property type="match status" value="1"/>
</dbReference>
<feature type="transmembrane region" description="Helical" evidence="2">
    <location>
        <begin position="298"/>
        <end position="316"/>
    </location>
</feature>
<name>A0A1S8CZA8_9GAMM</name>
<feature type="transmembrane region" description="Helical" evidence="2">
    <location>
        <begin position="276"/>
        <end position="292"/>
    </location>
</feature>
<feature type="transmembrane region" description="Helical" evidence="2">
    <location>
        <begin position="517"/>
        <end position="535"/>
    </location>
</feature>
<feature type="transmembrane region" description="Helical" evidence="2">
    <location>
        <begin position="198"/>
        <end position="215"/>
    </location>
</feature>
<feature type="transmembrane region" description="Helical" evidence="2">
    <location>
        <begin position="166"/>
        <end position="186"/>
    </location>
</feature>
<proteinExistence type="predicted"/>
<feature type="transmembrane region" description="Helical" evidence="2">
    <location>
        <begin position="6"/>
        <end position="27"/>
    </location>
</feature>
<keyword evidence="4" id="KW-1185">Reference proteome</keyword>
<feature type="transmembrane region" description="Helical" evidence="2">
    <location>
        <begin position="383"/>
        <end position="405"/>
    </location>
</feature>
<reference evidence="3 4" key="1">
    <citation type="submission" date="2016-10" db="EMBL/GenBank/DDBJ databases">
        <title>Draft Genome sequence of Alkanindiges sp. strain H1.</title>
        <authorList>
            <person name="Subhash Y."/>
            <person name="Lee S."/>
        </authorList>
    </citation>
    <scope>NUCLEOTIDE SEQUENCE [LARGE SCALE GENOMIC DNA]</scope>
    <source>
        <strain evidence="3 4">H1</strain>
    </source>
</reference>
<feature type="transmembrane region" description="Helical" evidence="2">
    <location>
        <begin position="582"/>
        <end position="604"/>
    </location>
</feature>
<dbReference type="InterPro" id="IPR019286">
    <property type="entry name" value="DUF2339_TM"/>
</dbReference>
<feature type="transmembrane region" description="Helical" evidence="2">
    <location>
        <begin position="762"/>
        <end position="781"/>
    </location>
</feature>
<keyword evidence="2" id="KW-1133">Transmembrane helix</keyword>
<feature type="region of interest" description="Disordered" evidence="1">
    <location>
        <begin position="59"/>
        <end position="80"/>
    </location>
</feature>
<dbReference type="OrthoDB" id="207428at2"/>
<feature type="transmembrane region" description="Helical" evidence="2">
    <location>
        <begin position="912"/>
        <end position="935"/>
    </location>
</feature>
<keyword evidence="2" id="KW-0472">Membrane</keyword>
<protein>
    <recommendedName>
        <fullName evidence="5">DUF2339 domain-containing protein</fullName>
    </recommendedName>
</protein>